<organism evidence="2 3">
    <name type="scientific">Paramuricea clavata</name>
    <name type="common">Red gorgonian</name>
    <name type="synonym">Violescent sea-whip</name>
    <dbReference type="NCBI Taxonomy" id="317549"/>
    <lineage>
        <taxon>Eukaryota</taxon>
        <taxon>Metazoa</taxon>
        <taxon>Cnidaria</taxon>
        <taxon>Anthozoa</taxon>
        <taxon>Octocorallia</taxon>
        <taxon>Malacalcyonacea</taxon>
        <taxon>Plexauridae</taxon>
        <taxon>Paramuricea</taxon>
    </lineage>
</organism>
<dbReference type="EMBL" id="CACRXK020004309">
    <property type="protein sequence ID" value="CAB4002275.1"/>
    <property type="molecule type" value="Genomic_DNA"/>
</dbReference>
<feature type="compositionally biased region" description="Polar residues" evidence="1">
    <location>
        <begin position="33"/>
        <end position="46"/>
    </location>
</feature>
<dbReference type="OrthoDB" id="10055012at2759"/>
<feature type="non-terminal residue" evidence="2">
    <location>
        <position position="151"/>
    </location>
</feature>
<proteinExistence type="predicted"/>
<feature type="region of interest" description="Disordered" evidence="1">
    <location>
        <begin position="20"/>
        <end position="49"/>
    </location>
</feature>
<dbReference type="AlphaFoldDB" id="A0A7D9IAF4"/>
<evidence type="ECO:0000256" key="1">
    <source>
        <dbReference type="SAM" id="MobiDB-lite"/>
    </source>
</evidence>
<protein>
    <submittedName>
        <fullName evidence="2">Uncharacterized protein</fullName>
    </submittedName>
</protein>
<comment type="caution">
    <text evidence="2">The sequence shown here is derived from an EMBL/GenBank/DDBJ whole genome shotgun (WGS) entry which is preliminary data.</text>
</comment>
<sequence length="151" mass="16600">MEYVVTLDLEVIRNYTTTPSSQAALAQAKGNPGDQSSEFQTNQGFRNSGCYKDTESRALPSLEGSDPDLTGFYKQRQEPITKCAAIARSRGYQLFAIQNGGMCLSGPKAHETYKIHGLARNCKDGKGGEWANDVYIFNGKMKCFAMRLVGL</sequence>
<evidence type="ECO:0000313" key="2">
    <source>
        <dbReference type="EMBL" id="CAB4002275.1"/>
    </source>
</evidence>
<keyword evidence="3" id="KW-1185">Reference proteome</keyword>
<accession>A0A7D9IAF4</accession>
<reference evidence="2" key="1">
    <citation type="submission" date="2020-04" db="EMBL/GenBank/DDBJ databases">
        <authorList>
            <person name="Alioto T."/>
            <person name="Alioto T."/>
            <person name="Gomez Garrido J."/>
        </authorList>
    </citation>
    <scope>NUCLEOTIDE SEQUENCE</scope>
    <source>
        <strain evidence="2">A484AB</strain>
    </source>
</reference>
<name>A0A7D9IAF4_PARCT</name>
<evidence type="ECO:0000313" key="3">
    <source>
        <dbReference type="Proteomes" id="UP001152795"/>
    </source>
</evidence>
<dbReference type="Proteomes" id="UP001152795">
    <property type="component" value="Unassembled WGS sequence"/>
</dbReference>
<gene>
    <name evidence="2" type="ORF">PACLA_8A078289</name>
</gene>